<comment type="subcellular location">
    <subcellularLocation>
        <location evidence="1 5">Mitochondrion matrix</location>
    </subcellularLocation>
</comment>
<dbReference type="AlphaFoldDB" id="A0A5B8MGZ8"/>
<evidence type="ECO:0000313" key="8">
    <source>
        <dbReference type="Proteomes" id="UP000316726"/>
    </source>
</evidence>
<dbReference type="CDD" id="cd01714">
    <property type="entry name" value="ETF_beta"/>
    <property type="match status" value="1"/>
</dbReference>
<evidence type="ECO:0000256" key="1">
    <source>
        <dbReference type="ARBA" id="ARBA00004305"/>
    </source>
</evidence>
<dbReference type="PANTHER" id="PTHR21294">
    <property type="entry name" value="ELECTRON TRANSFER FLAVOPROTEIN BETA-SUBUNIT"/>
    <property type="match status" value="1"/>
</dbReference>
<evidence type="ECO:0000256" key="4">
    <source>
        <dbReference type="ARBA" id="ARBA00022982"/>
    </source>
</evidence>
<dbReference type="FunFam" id="3.40.50.620:FF:000011">
    <property type="entry name" value="Electron transfer flavoprotein subunit beta"/>
    <property type="match status" value="1"/>
</dbReference>
<dbReference type="Pfam" id="PF01012">
    <property type="entry name" value="ETF"/>
    <property type="match status" value="1"/>
</dbReference>
<protein>
    <recommendedName>
        <fullName evidence="5">Electron transfer flavoprotein subunit beta</fullName>
        <shortName evidence="5">Beta-ETF</shortName>
    </recommendedName>
</protein>
<comment type="subunit">
    <text evidence="5">Heterodimer of an alpha and a beta subunit.</text>
</comment>
<dbReference type="GO" id="GO:0009063">
    <property type="term" value="P:amino acid catabolic process"/>
    <property type="evidence" value="ECO:0007669"/>
    <property type="project" value="TreeGrafter"/>
</dbReference>
<evidence type="ECO:0000256" key="2">
    <source>
        <dbReference type="ARBA" id="ARBA00007557"/>
    </source>
</evidence>
<dbReference type="SUPFAM" id="SSF52402">
    <property type="entry name" value="Adenine nucleotide alpha hydrolases-like"/>
    <property type="match status" value="1"/>
</dbReference>
<keyword evidence="5" id="KW-0496">Mitochondrion</keyword>
<sequence length="251" mass="27120">MRVLVGVKRVIDYAAKIRVKPDGSGVDKANVKMSMNPFCEIAVEEAVSLKEKGLAKEVVAVSMGPQASQDTIRTALAMGADRGIHVVTDKELQPLAVANMFKSLVEKEDPKIVLLGKQAIDDDCNQTGQILAAKLNWSQGTFASSVVVGDDQEKVVVTREVDDGLETVSLKLPAVITTDLRLNEPRYATLPNIMKAKKKKIDKVTPEDLGVDVTPQIEVLHVKEPEARSGGVVVESVDELVDKLKNEAGVL</sequence>
<dbReference type="InterPro" id="IPR012255">
    <property type="entry name" value="ETF_b"/>
</dbReference>
<evidence type="ECO:0000259" key="6">
    <source>
        <dbReference type="SMART" id="SM00893"/>
    </source>
</evidence>
<organism evidence="7 8">
    <name type="scientific">Chloropicon primus</name>
    <dbReference type="NCBI Taxonomy" id="1764295"/>
    <lineage>
        <taxon>Eukaryota</taxon>
        <taxon>Viridiplantae</taxon>
        <taxon>Chlorophyta</taxon>
        <taxon>Chloropicophyceae</taxon>
        <taxon>Chloropicales</taxon>
        <taxon>Chloropicaceae</taxon>
        <taxon>Chloropicon</taxon>
    </lineage>
</organism>
<dbReference type="Proteomes" id="UP000316726">
    <property type="component" value="Chromosome 3"/>
</dbReference>
<evidence type="ECO:0000256" key="5">
    <source>
        <dbReference type="PIRNR" id="PIRNR000090"/>
    </source>
</evidence>
<dbReference type="PIRSF" id="PIRSF000090">
    <property type="entry name" value="Beta-ETF"/>
    <property type="match status" value="1"/>
</dbReference>
<comment type="function">
    <text evidence="5">The electron transfer flavoprotein serves as a specific electron acceptor for several dehydrogenases, including five acyl-CoA dehydrogenases, glutaryl-CoA and sarcosine dehydrogenase. It transfers the electrons to the main mitochondrial respiratory chain via ETF-ubiquinone oxidoreductase (ETF dehydrogenase).</text>
</comment>
<gene>
    <name evidence="7" type="ORF">A3770_03p22170</name>
</gene>
<dbReference type="InterPro" id="IPR033948">
    <property type="entry name" value="ETF_beta_N"/>
</dbReference>
<proteinExistence type="inferred from homology"/>
<dbReference type="Gene3D" id="3.40.50.620">
    <property type="entry name" value="HUPs"/>
    <property type="match status" value="1"/>
</dbReference>
<dbReference type="OrthoDB" id="276685at2759"/>
<feature type="domain" description="Electron transfer flavoprotein alpha/beta-subunit N-terminal" evidence="6">
    <location>
        <begin position="23"/>
        <end position="213"/>
    </location>
</feature>
<keyword evidence="8" id="KW-1185">Reference proteome</keyword>
<reference evidence="7 8" key="1">
    <citation type="submission" date="2018-07" db="EMBL/GenBank/DDBJ databases">
        <title>The complete nuclear genome of the prasinophyte Chloropicon primus (CCMP1205).</title>
        <authorList>
            <person name="Pombert J.-F."/>
            <person name="Otis C."/>
            <person name="Turmel M."/>
            <person name="Lemieux C."/>
        </authorList>
    </citation>
    <scope>NUCLEOTIDE SEQUENCE [LARGE SCALE GENOMIC DNA]</scope>
    <source>
        <strain evidence="7 8">CCMP1205</strain>
    </source>
</reference>
<dbReference type="EMBL" id="CP031036">
    <property type="protein sequence ID" value="QDZ19699.1"/>
    <property type="molecule type" value="Genomic_DNA"/>
</dbReference>
<dbReference type="GO" id="GO:0009055">
    <property type="term" value="F:electron transfer activity"/>
    <property type="evidence" value="ECO:0007669"/>
    <property type="project" value="InterPro"/>
</dbReference>
<evidence type="ECO:0000313" key="7">
    <source>
        <dbReference type="EMBL" id="QDZ19699.1"/>
    </source>
</evidence>
<dbReference type="PANTHER" id="PTHR21294:SF8">
    <property type="entry name" value="ELECTRON TRANSFER FLAVOPROTEIN SUBUNIT BETA"/>
    <property type="match status" value="1"/>
</dbReference>
<dbReference type="STRING" id="1764295.A0A5B8MGZ8"/>
<dbReference type="InterPro" id="IPR014730">
    <property type="entry name" value="ETF_a/b_N"/>
</dbReference>
<name>A0A5B8MGZ8_9CHLO</name>
<dbReference type="GO" id="GO:0005759">
    <property type="term" value="C:mitochondrial matrix"/>
    <property type="evidence" value="ECO:0007669"/>
    <property type="project" value="UniProtKB-SubCell"/>
</dbReference>
<accession>A0A5B8MGZ8</accession>
<dbReference type="InterPro" id="IPR000049">
    <property type="entry name" value="ET-Flavoprotein_bsu_CS"/>
</dbReference>
<dbReference type="InterPro" id="IPR014729">
    <property type="entry name" value="Rossmann-like_a/b/a_fold"/>
</dbReference>
<evidence type="ECO:0000256" key="3">
    <source>
        <dbReference type="ARBA" id="ARBA00022448"/>
    </source>
</evidence>
<dbReference type="SMART" id="SM00893">
    <property type="entry name" value="ETF"/>
    <property type="match status" value="1"/>
</dbReference>
<keyword evidence="4 5" id="KW-0249">Electron transport</keyword>
<dbReference type="GO" id="GO:0033539">
    <property type="term" value="P:fatty acid beta-oxidation using acyl-CoA dehydrogenase"/>
    <property type="evidence" value="ECO:0007669"/>
    <property type="project" value="TreeGrafter"/>
</dbReference>
<dbReference type="PROSITE" id="PS01065">
    <property type="entry name" value="ETF_BETA"/>
    <property type="match status" value="1"/>
</dbReference>
<comment type="similarity">
    <text evidence="2 5">Belongs to the ETF beta-subunit/FixA family.</text>
</comment>
<keyword evidence="3 5" id="KW-0813">Transport</keyword>